<dbReference type="PANTHER" id="PTHR43553">
    <property type="entry name" value="HEAVY METAL TRANSPORTER"/>
    <property type="match status" value="1"/>
</dbReference>
<name>A0A5M7BKF4_SACHI</name>
<sequence>MGAGPRAGRDRGAGRVRAGPGAPRAGGGVTTSTDLRAELRGFGWRPLGRRTPTVQGLDLRVRPGERILLAGPSGAGKSTVVHALAGVLGGALPGEMSGEVRVDGQIGLVLQNPGAAVVADRIGRDVAFGPENAGVPREEIWRRVARALDLVGLPHPVDHPTSALSGGELQRLALAGVLALRPSVLLLDEPTSMLDPDNADRVRAAVADVVASTGASLVVVDHRIGPWLDLVHRVVVLDSSGQVVHDVDPETCRARLTGELGRTGVWMPDLPAPEPIEVPEALVAPDAPGPRLEARGLGVDLVARRMRASAAVVALEDVSTAVSPGQVSAFTGASGAGKSTLLAALAGLVRPDRGSIDGTPVPLHRMKSADLARTVGWVPQNPEHGFLTTSVREEITRTGARLGSPVAVDEILEVLGLSSLADANPYRLSGGEQRRVALAAALAHRPGALMLDEPTVGQDRRTWAAIAGWLRAAARSGATAAASTHDPVLIDLADRETRLHRGRVLAR</sequence>
<dbReference type="GO" id="GO:0005524">
    <property type="term" value="F:ATP binding"/>
    <property type="evidence" value="ECO:0007669"/>
    <property type="project" value="UniProtKB-KW"/>
</dbReference>
<gene>
    <name evidence="7" type="ORF">F1721_22020</name>
</gene>
<dbReference type="GO" id="GO:0042626">
    <property type="term" value="F:ATPase-coupled transmembrane transporter activity"/>
    <property type="evidence" value="ECO:0007669"/>
    <property type="project" value="TreeGrafter"/>
</dbReference>
<keyword evidence="8" id="KW-1185">Reference proteome</keyword>
<dbReference type="SMART" id="SM00382">
    <property type="entry name" value="AAA"/>
    <property type="match status" value="2"/>
</dbReference>
<accession>A0A5M7BKF4</accession>
<dbReference type="CDD" id="cd03225">
    <property type="entry name" value="ABC_cobalt_CbiO_domain1"/>
    <property type="match status" value="2"/>
</dbReference>
<proteinExistence type="inferred from homology"/>
<evidence type="ECO:0000256" key="3">
    <source>
        <dbReference type="ARBA" id="ARBA00022741"/>
    </source>
</evidence>
<comment type="similarity">
    <text evidence="1">Belongs to the ABC transporter superfamily.</text>
</comment>
<evidence type="ECO:0000256" key="4">
    <source>
        <dbReference type="ARBA" id="ARBA00022840"/>
    </source>
</evidence>
<dbReference type="Proteomes" id="UP000323946">
    <property type="component" value="Unassembled WGS sequence"/>
</dbReference>
<evidence type="ECO:0000313" key="8">
    <source>
        <dbReference type="Proteomes" id="UP000323946"/>
    </source>
</evidence>
<dbReference type="InterPro" id="IPR050095">
    <property type="entry name" value="ECF_ABC_transporter_ATP-bd"/>
</dbReference>
<dbReference type="Gene3D" id="3.40.50.300">
    <property type="entry name" value="P-loop containing nucleotide triphosphate hydrolases"/>
    <property type="match status" value="2"/>
</dbReference>
<dbReference type="EMBL" id="VWPH01000010">
    <property type="protein sequence ID" value="KAA5830546.1"/>
    <property type="molecule type" value="Genomic_DNA"/>
</dbReference>
<dbReference type="InterPro" id="IPR027417">
    <property type="entry name" value="P-loop_NTPase"/>
</dbReference>
<dbReference type="SUPFAM" id="SSF52540">
    <property type="entry name" value="P-loop containing nucleoside triphosphate hydrolases"/>
    <property type="match status" value="2"/>
</dbReference>
<dbReference type="GO" id="GO:0016887">
    <property type="term" value="F:ATP hydrolysis activity"/>
    <property type="evidence" value="ECO:0007669"/>
    <property type="project" value="InterPro"/>
</dbReference>
<dbReference type="OrthoDB" id="501320at2"/>
<dbReference type="InterPro" id="IPR017871">
    <property type="entry name" value="ABC_transporter-like_CS"/>
</dbReference>
<evidence type="ECO:0000259" key="6">
    <source>
        <dbReference type="PROSITE" id="PS50893"/>
    </source>
</evidence>
<evidence type="ECO:0000256" key="2">
    <source>
        <dbReference type="ARBA" id="ARBA00022448"/>
    </source>
</evidence>
<dbReference type="InterPro" id="IPR003439">
    <property type="entry name" value="ABC_transporter-like_ATP-bd"/>
</dbReference>
<dbReference type="GO" id="GO:0043190">
    <property type="term" value="C:ATP-binding cassette (ABC) transporter complex"/>
    <property type="evidence" value="ECO:0007669"/>
    <property type="project" value="TreeGrafter"/>
</dbReference>
<keyword evidence="3" id="KW-0547">Nucleotide-binding</keyword>
<dbReference type="AlphaFoldDB" id="A0A5M7BKF4"/>
<dbReference type="PANTHER" id="PTHR43553:SF24">
    <property type="entry name" value="ENERGY-COUPLING FACTOR TRANSPORTER ATP-BINDING PROTEIN ECFA1"/>
    <property type="match status" value="1"/>
</dbReference>
<reference evidence="7 8" key="1">
    <citation type="submission" date="2019-09" db="EMBL/GenBank/DDBJ databases">
        <title>Draft genome sequence of the thermophilic Saccharopolyspora hirsuta VKM Ac-666T.</title>
        <authorList>
            <person name="Lobastova T.G."/>
            <person name="Fokina V."/>
            <person name="Bragin E.Y."/>
            <person name="Shtratnikova V.Y."/>
            <person name="Starodumova I.P."/>
            <person name="Tarlachkov S.V."/>
            <person name="Donova M.V."/>
        </authorList>
    </citation>
    <scope>NUCLEOTIDE SEQUENCE [LARGE SCALE GENOMIC DNA]</scope>
    <source>
        <strain evidence="7 8">VKM Ac-666</strain>
    </source>
</reference>
<feature type="domain" description="ABC transporter" evidence="6">
    <location>
        <begin position="35"/>
        <end position="264"/>
    </location>
</feature>
<dbReference type="InterPro" id="IPR015856">
    <property type="entry name" value="ABC_transpr_CbiO/EcfA_su"/>
</dbReference>
<keyword evidence="2" id="KW-0813">Transport</keyword>
<evidence type="ECO:0000313" key="7">
    <source>
        <dbReference type="EMBL" id="KAA5830546.1"/>
    </source>
</evidence>
<feature type="region of interest" description="Disordered" evidence="5">
    <location>
        <begin position="1"/>
        <end position="33"/>
    </location>
</feature>
<feature type="domain" description="ABC transporter" evidence="6">
    <location>
        <begin position="297"/>
        <end position="507"/>
    </location>
</feature>
<evidence type="ECO:0000256" key="1">
    <source>
        <dbReference type="ARBA" id="ARBA00005417"/>
    </source>
</evidence>
<dbReference type="PROSITE" id="PS50893">
    <property type="entry name" value="ABC_TRANSPORTER_2"/>
    <property type="match status" value="2"/>
</dbReference>
<comment type="caution">
    <text evidence="7">The sequence shown here is derived from an EMBL/GenBank/DDBJ whole genome shotgun (WGS) entry which is preliminary data.</text>
</comment>
<organism evidence="7 8">
    <name type="scientific">Saccharopolyspora hirsuta</name>
    <dbReference type="NCBI Taxonomy" id="1837"/>
    <lineage>
        <taxon>Bacteria</taxon>
        <taxon>Bacillati</taxon>
        <taxon>Actinomycetota</taxon>
        <taxon>Actinomycetes</taxon>
        <taxon>Pseudonocardiales</taxon>
        <taxon>Pseudonocardiaceae</taxon>
        <taxon>Saccharopolyspora</taxon>
    </lineage>
</organism>
<evidence type="ECO:0000256" key="5">
    <source>
        <dbReference type="SAM" id="MobiDB-lite"/>
    </source>
</evidence>
<keyword evidence="4 7" id="KW-0067">ATP-binding</keyword>
<dbReference type="PROSITE" id="PS00211">
    <property type="entry name" value="ABC_TRANSPORTER_1"/>
    <property type="match status" value="2"/>
</dbReference>
<dbReference type="Pfam" id="PF00005">
    <property type="entry name" value="ABC_tran"/>
    <property type="match status" value="2"/>
</dbReference>
<dbReference type="InterPro" id="IPR003593">
    <property type="entry name" value="AAA+_ATPase"/>
</dbReference>
<protein>
    <submittedName>
        <fullName evidence="7">ATP-binding cassette domain-containing protein</fullName>
    </submittedName>
</protein>